<protein>
    <submittedName>
        <fullName evidence="3">Universal stress protein</fullName>
    </submittedName>
</protein>
<dbReference type="PRINTS" id="PR01438">
    <property type="entry name" value="UNVRSLSTRESS"/>
</dbReference>
<dbReference type="InterPro" id="IPR006015">
    <property type="entry name" value="Universal_stress_UspA"/>
</dbReference>
<keyword evidence="4" id="KW-1185">Reference proteome</keyword>
<dbReference type="InterPro" id="IPR014729">
    <property type="entry name" value="Rossmann-like_a/b/a_fold"/>
</dbReference>
<evidence type="ECO:0000256" key="1">
    <source>
        <dbReference type="ARBA" id="ARBA00008791"/>
    </source>
</evidence>
<accession>A0ABS2TF66</accession>
<dbReference type="EMBL" id="JAFFJS010000002">
    <property type="protein sequence ID" value="MBM9432748.1"/>
    <property type="molecule type" value="Genomic_DNA"/>
</dbReference>
<evidence type="ECO:0000259" key="2">
    <source>
        <dbReference type="Pfam" id="PF00582"/>
    </source>
</evidence>
<dbReference type="SUPFAM" id="SSF52402">
    <property type="entry name" value="Adenine nucleotide alpha hydrolases-like"/>
    <property type="match status" value="2"/>
</dbReference>
<name>A0ABS2TF66_9ACTO</name>
<proteinExistence type="inferred from homology"/>
<dbReference type="RefSeq" id="WP_187996188.1">
    <property type="nucleotide sequence ID" value="NZ_JACEXG010000002.1"/>
</dbReference>
<dbReference type="PANTHER" id="PTHR46268">
    <property type="entry name" value="STRESS RESPONSE PROTEIN NHAX"/>
    <property type="match status" value="1"/>
</dbReference>
<sequence length="284" mass="30479">MADDRPIIVGTDGSIRARYAVLEAARIARMYSRPLRIVTAHSPLFAMTAFDPEPTSDEIERLETILRDSRDAIRDRFDDIDIETEWSVGDAATILVRASRYASAVVVGARGQGAVHRMLVGSVATKVATYADSPVYVVRAGEYNPDGPVTVGLAPEGPARRTLDLAMGAARAEGTSLRALRAHQHSAAGLCNMPEGDHKESLRRDIAASVRDSEALFTEVCANHPDVHATFVHIQAHATDCLIDASRISRLVVVAPNGRGPEEKTLGSVALAVLHHAPAVLVAR</sequence>
<feature type="domain" description="UspA" evidence="2">
    <location>
        <begin position="5"/>
        <end position="139"/>
    </location>
</feature>
<dbReference type="Proteomes" id="UP000705983">
    <property type="component" value="Unassembled WGS sequence"/>
</dbReference>
<evidence type="ECO:0000313" key="4">
    <source>
        <dbReference type="Proteomes" id="UP000705983"/>
    </source>
</evidence>
<dbReference type="Gene3D" id="3.40.50.620">
    <property type="entry name" value="HUPs"/>
    <property type="match status" value="2"/>
</dbReference>
<dbReference type="Pfam" id="PF00582">
    <property type="entry name" value="Usp"/>
    <property type="match status" value="2"/>
</dbReference>
<feature type="domain" description="UspA" evidence="2">
    <location>
        <begin position="150"/>
        <end position="282"/>
    </location>
</feature>
<dbReference type="InterPro" id="IPR006016">
    <property type="entry name" value="UspA"/>
</dbReference>
<evidence type="ECO:0000313" key="3">
    <source>
        <dbReference type="EMBL" id="MBM9432748.1"/>
    </source>
</evidence>
<comment type="similarity">
    <text evidence="1">Belongs to the universal stress protein A family.</text>
</comment>
<gene>
    <name evidence="3" type="ORF">JVW63_03405</name>
</gene>
<dbReference type="PANTHER" id="PTHR46268:SF6">
    <property type="entry name" value="UNIVERSAL STRESS PROTEIN UP12"/>
    <property type="match status" value="1"/>
</dbReference>
<comment type="caution">
    <text evidence="3">The sequence shown here is derived from an EMBL/GenBank/DDBJ whole genome shotgun (WGS) entry which is preliminary data.</text>
</comment>
<organism evidence="3 4">
    <name type="scientific">Flaviflexus equikiangi</name>
    <dbReference type="NCBI Taxonomy" id="2758573"/>
    <lineage>
        <taxon>Bacteria</taxon>
        <taxon>Bacillati</taxon>
        <taxon>Actinomycetota</taxon>
        <taxon>Actinomycetes</taxon>
        <taxon>Actinomycetales</taxon>
        <taxon>Actinomycetaceae</taxon>
        <taxon>Flaviflexus</taxon>
    </lineage>
</organism>
<reference evidence="4" key="1">
    <citation type="submission" date="2021-02" db="EMBL/GenBank/DDBJ databases">
        <title>Leucobacter sp. CX169.</title>
        <authorList>
            <person name="Cheng Y."/>
        </authorList>
    </citation>
    <scope>NUCLEOTIDE SEQUENCE [LARGE SCALE GENOMIC DNA]</scope>
    <source>
        <strain evidence="4">JY899</strain>
    </source>
</reference>